<gene>
    <name evidence="2" type="ORF">SAMN02745166_04780</name>
</gene>
<dbReference type="PANTHER" id="PTHR36503:SF2">
    <property type="entry name" value="BLR2408 PROTEIN"/>
    <property type="match status" value="1"/>
</dbReference>
<reference evidence="3" key="1">
    <citation type="submission" date="2017-02" db="EMBL/GenBank/DDBJ databases">
        <authorList>
            <person name="Varghese N."/>
            <person name="Submissions S."/>
        </authorList>
    </citation>
    <scope>NUCLEOTIDE SEQUENCE [LARGE SCALE GENOMIC DNA]</scope>
    <source>
        <strain evidence="3">ATCC 700200</strain>
    </source>
</reference>
<keyword evidence="3" id="KW-1185">Reference proteome</keyword>
<evidence type="ECO:0000313" key="3">
    <source>
        <dbReference type="Proteomes" id="UP000190774"/>
    </source>
</evidence>
<evidence type="ECO:0000313" key="2">
    <source>
        <dbReference type="EMBL" id="SKB07752.1"/>
    </source>
</evidence>
<dbReference type="PROSITE" id="PS51819">
    <property type="entry name" value="VOC"/>
    <property type="match status" value="1"/>
</dbReference>
<dbReference type="STRING" id="48467.SAMN02745166_04780"/>
<dbReference type="RefSeq" id="WP_078815892.1">
    <property type="nucleotide sequence ID" value="NZ_FUYE01000024.1"/>
</dbReference>
<dbReference type="AlphaFoldDB" id="A0A1T4Z146"/>
<evidence type="ECO:0000259" key="1">
    <source>
        <dbReference type="PROSITE" id="PS51819"/>
    </source>
</evidence>
<dbReference type="OrthoDB" id="9798430at2"/>
<feature type="domain" description="VOC" evidence="1">
    <location>
        <begin position="4"/>
        <end position="130"/>
    </location>
</feature>
<accession>A0A1T4Z146</accession>
<dbReference type="SUPFAM" id="SSF54593">
    <property type="entry name" value="Glyoxalase/Bleomycin resistance protein/Dihydroxybiphenyl dioxygenase"/>
    <property type="match status" value="1"/>
</dbReference>
<dbReference type="InterPro" id="IPR004360">
    <property type="entry name" value="Glyas_Fos-R_dOase_dom"/>
</dbReference>
<organism evidence="2 3">
    <name type="scientific">Prosthecobacter debontii</name>
    <dbReference type="NCBI Taxonomy" id="48467"/>
    <lineage>
        <taxon>Bacteria</taxon>
        <taxon>Pseudomonadati</taxon>
        <taxon>Verrucomicrobiota</taxon>
        <taxon>Verrucomicrobiia</taxon>
        <taxon>Verrucomicrobiales</taxon>
        <taxon>Verrucomicrobiaceae</taxon>
        <taxon>Prosthecobacter</taxon>
    </lineage>
</organism>
<name>A0A1T4Z146_9BACT</name>
<dbReference type="Gene3D" id="3.10.180.10">
    <property type="entry name" value="2,3-Dihydroxybiphenyl 1,2-Dioxygenase, domain 1"/>
    <property type="match status" value="1"/>
</dbReference>
<dbReference type="EMBL" id="FUYE01000024">
    <property type="protein sequence ID" value="SKB07752.1"/>
    <property type="molecule type" value="Genomic_DNA"/>
</dbReference>
<dbReference type="InterPro" id="IPR037523">
    <property type="entry name" value="VOC_core"/>
</dbReference>
<dbReference type="Pfam" id="PF00903">
    <property type="entry name" value="Glyoxalase"/>
    <property type="match status" value="1"/>
</dbReference>
<sequence length="137" mass="15351">MTNKMIFLNLPVRDLARSMSFFRALGYTFNEKFTDDSAACLVISETIYAMLLTHEKFQGFMPQGNQIVDAFQSTQALIALSCTDRDEVNALVAKAVAAGGRIYNEPQDHGFMYGHGFQDPDGHVWEVFWMDPAMAQG</sequence>
<dbReference type="Proteomes" id="UP000190774">
    <property type="component" value="Unassembled WGS sequence"/>
</dbReference>
<dbReference type="PANTHER" id="PTHR36503">
    <property type="entry name" value="BLR2520 PROTEIN"/>
    <property type="match status" value="1"/>
</dbReference>
<proteinExistence type="predicted"/>
<protein>
    <recommendedName>
        <fullName evidence="1">VOC domain-containing protein</fullName>
    </recommendedName>
</protein>
<dbReference type="InterPro" id="IPR029068">
    <property type="entry name" value="Glyas_Bleomycin-R_OHBP_Dase"/>
</dbReference>